<dbReference type="Proteomes" id="UP000784294">
    <property type="component" value="Unassembled WGS sequence"/>
</dbReference>
<accession>A0A448WT53</accession>
<name>A0A448WT53_9PLAT</name>
<keyword evidence="3" id="KW-1185">Reference proteome</keyword>
<evidence type="ECO:0000313" key="3">
    <source>
        <dbReference type="Proteomes" id="UP000784294"/>
    </source>
</evidence>
<evidence type="ECO:0000313" key="2">
    <source>
        <dbReference type="EMBL" id="VEL19532.1"/>
    </source>
</evidence>
<feature type="compositionally biased region" description="Basic residues" evidence="1">
    <location>
        <begin position="44"/>
        <end position="54"/>
    </location>
</feature>
<sequence>MSPMLTARQDQDTLEAGGLCMFLVSGDLFHAPRPALPPPPPSDHHHHHYHHHPFHLNSGHGARRCRMFLQTRPHSLFMMQ</sequence>
<comment type="caution">
    <text evidence="2">The sequence shown here is derived from an EMBL/GenBank/DDBJ whole genome shotgun (WGS) entry which is preliminary data.</text>
</comment>
<dbReference type="EMBL" id="CAAALY010041972">
    <property type="protein sequence ID" value="VEL19532.1"/>
    <property type="molecule type" value="Genomic_DNA"/>
</dbReference>
<proteinExistence type="predicted"/>
<evidence type="ECO:0000256" key="1">
    <source>
        <dbReference type="SAM" id="MobiDB-lite"/>
    </source>
</evidence>
<dbReference type="AlphaFoldDB" id="A0A448WT53"/>
<protein>
    <submittedName>
        <fullName evidence="2">Uncharacterized protein</fullName>
    </submittedName>
</protein>
<reference evidence="2" key="1">
    <citation type="submission" date="2018-11" db="EMBL/GenBank/DDBJ databases">
        <authorList>
            <consortium name="Pathogen Informatics"/>
        </authorList>
    </citation>
    <scope>NUCLEOTIDE SEQUENCE</scope>
</reference>
<organism evidence="2 3">
    <name type="scientific">Protopolystoma xenopodis</name>
    <dbReference type="NCBI Taxonomy" id="117903"/>
    <lineage>
        <taxon>Eukaryota</taxon>
        <taxon>Metazoa</taxon>
        <taxon>Spiralia</taxon>
        <taxon>Lophotrochozoa</taxon>
        <taxon>Platyhelminthes</taxon>
        <taxon>Monogenea</taxon>
        <taxon>Polyopisthocotylea</taxon>
        <taxon>Polystomatidea</taxon>
        <taxon>Polystomatidae</taxon>
        <taxon>Protopolystoma</taxon>
    </lineage>
</organism>
<gene>
    <name evidence="2" type="ORF">PXEA_LOCUS12972</name>
</gene>
<feature type="region of interest" description="Disordered" evidence="1">
    <location>
        <begin position="33"/>
        <end position="55"/>
    </location>
</feature>